<dbReference type="GeneID" id="108991628"/>
<dbReference type="STRING" id="51240.A0A2I4EQ29"/>
<evidence type="ECO:0000256" key="5">
    <source>
        <dbReference type="RuleBase" id="RU367018"/>
    </source>
</evidence>
<protein>
    <recommendedName>
        <fullName evidence="5">Protein FAR1-RELATED SEQUENCE</fullName>
    </recommendedName>
</protein>
<dbReference type="GO" id="GO:0008270">
    <property type="term" value="F:zinc ion binding"/>
    <property type="evidence" value="ECO:0007669"/>
    <property type="project" value="UniProtKB-UniRule"/>
</dbReference>
<evidence type="ECO:0000256" key="4">
    <source>
        <dbReference type="ARBA" id="ARBA00022833"/>
    </source>
</evidence>
<comment type="similarity">
    <text evidence="1 5">Belongs to the FHY3/FAR1 family.</text>
</comment>
<comment type="function">
    <text evidence="5">Putative transcription activator involved in regulating light control of development.</text>
</comment>
<keyword evidence="7" id="KW-1185">Reference proteome</keyword>
<dbReference type="InterPro" id="IPR007527">
    <property type="entry name" value="Znf_SWIM"/>
</dbReference>
<dbReference type="Pfam" id="PF04434">
    <property type="entry name" value="SWIM"/>
    <property type="match status" value="1"/>
</dbReference>
<keyword evidence="5" id="KW-0539">Nucleus</keyword>
<dbReference type="Gramene" id="Jr15_06280_p1">
    <property type="protein sequence ID" value="cds.Jr15_06280_p1"/>
    <property type="gene ID" value="Jr15_06280"/>
</dbReference>
<dbReference type="PROSITE" id="PS50966">
    <property type="entry name" value="ZF_SWIM"/>
    <property type="match status" value="1"/>
</dbReference>
<sequence>MTKRTERGEDETVMYVTLACTHGGKARNRTFNVTNPCPTGKTKHKVKINALKSDGNLRLTTVHNIHNYSISPKKSPFFRCNREVSDSVKRVSDTNDLAGIRMNNSFGSLVVGAGEFENLPFFENDCRNYINKARHLQLGIGGASVLREYFCRMQYKNLEFFALMDLDDERSPIEKRFQDLYIYAKFKEVQLQITGIIDKNPKLHKIDGAVKTYLVDDEVHLEEFTKLVTHSVDSSKGDTAAKCSCGLFQMMRILCRHILAVFKCNKIKILPDRYILNRWRKDIKRRYTLIHNSYDAGEQQAYSNRYSKLLNICYQMITNAANSKEHTEYAKTKLYAMIELYRAN</sequence>
<dbReference type="PANTHER" id="PTHR31669:SF283">
    <property type="entry name" value="PROTEIN FAR1-RELATED SEQUENCE"/>
    <property type="match status" value="1"/>
</dbReference>
<proteinExistence type="inferred from homology"/>
<dbReference type="GO" id="GO:0005634">
    <property type="term" value="C:nucleus"/>
    <property type="evidence" value="ECO:0007669"/>
    <property type="project" value="UniProtKB-SubCell"/>
</dbReference>
<evidence type="ECO:0000259" key="6">
    <source>
        <dbReference type="PROSITE" id="PS50966"/>
    </source>
</evidence>
<gene>
    <name evidence="8" type="primary">LOC108991628</name>
</gene>
<dbReference type="OrthoDB" id="1914915at2759"/>
<dbReference type="InterPro" id="IPR031052">
    <property type="entry name" value="FHY3/FAR1"/>
</dbReference>
<accession>A0A2I4EQ29</accession>
<dbReference type="InterPro" id="IPR006564">
    <property type="entry name" value="Znf_PMZ"/>
</dbReference>
<dbReference type="KEGG" id="jre:108991628"/>
<dbReference type="Proteomes" id="UP000235220">
    <property type="component" value="Chromosome 15"/>
</dbReference>
<evidence type="ECO:0000313" key="8">
    <source>
        <dbReference type="RefSeq" id="XP_018821504.1"/>
    </source>
</evidence>
<keyword evidence="4 5" id="KW-0862">Zinc</keyword>
<evidence type="ECO:0000256" key="1">
    <source>
        <dbReference type="ARBA" id="ARBA00005889"/>
    </source>
</evidence>
<evidence type="ECO:0000313" key="7">
    <source>
        <dbReference type="Proteomes" id="UP000235220"/>
    </source>
</evidence>
<name>A0A2I4EQ29_JUGRE</name>
<comment type="subcellular location">
    <subcellularLocation>
        <location evidence="5">Nucleus</location>
    </subcellularLocation>
</comment>
<keyword evidence="2 5" id="KW-0479">Metal-binding</keyword>
<evidence type="ECO:0000256" key="2">
    <source>
        <dbReference type="ARBA" id="ARBA00022723"/>
    </source>
</evidence>
<organism evidence="7 8">
    <name type="scientific">Juglans regia</name>
    <name type="common">English walnut</name>
    <dbReference type="NCBI Taxonomy" id="51240"/>
    <lineage>
        <taxon>Eukaryota</taxon>
        <taxon>Viridiplantae</taxon>
        <taxon>Streptophyta</taxon>
        <taxon>Embryophyta</taxon>
        <taxon>Tracheophyta</taxon>
        <taxon>Spermatophyta</taxon>
        <taxon>Magnoliopsida</taxon>
        <taxon>eudicotyledons</taxon>
        <taxon>Gunneridae</taxon>
        <taxon>Pentapetalae</taxon>
        <taxon>rosids</taxon>
        <taxon>fabids</taxon>
        <taxon>Fagales</taxon>
        <taxon>Juglandaceae</taxon>
        <taxon>Juglans</taxon>
    </lineage>
</organism>
<keyword evidence="3 5" id="KW-0863">Zinc-finger</keyword>
<dbReference type="RefSeq" id="XP_018821504.1">
    <property type="nucleotide sequence ID" value="XM_018965959.1"/>
</dbReference>
<reference evidence="8" key="1">
    <citation type="submission" date="2025-08" db="UniProtKB">
        <authorList>
            <consortium name="RefSeq"/>
        </authorList>
    </citation>
    <scope>IDENTIFICATION</scope>
    <source>
        <tissue evidence="8">Leaves</tissue>
    </source>
</reference>
<dbReference type="PANTHER" id="PTHR31669">
    <property type="entry name" value="PROTEIN FAR1-RELATED SEQUENCE 10-RELATED"/>
    <property type="match status" value="1"/>
</dbReference>
<dbReference type="GO" id="GO:0006355">
    <property type="term" value="P:regulation of DNA-templated transcription"/>
    <property type="evidence" value="ECO:0007669"/>
    <property type="project" value="UniProtKB-UniRule"/>
</dbReference>
<evidence type="ECO:0000256" key="3">
    <source>
        <dbReference type="ARBA" id="ARBA00022771"/>
    </source>
</evidence>
<dbReference type="SMART" id="SM00575">
    <property type="entry name" value="ZnF_PMZ"/>
    <property type="match status" value="1"/>
</dbReference>
<feature type="domain" description="SWIM-type" evidence="6">
    <location>
        <begin position="228"/>
        <end position="266"/>
    </location>
</feature>
<dbReference type="AlphaFoldDB" id="A0A2I4EQ29"/>